<dbReference type="PANTHER" id="PTHR42748:SF7">
    <property type="entry name" value="NMRA LIKE REDOX SENSOR 1-RELATED"/>
    <property type="match status" value="1"/>
</dbReference>
<dbReference type="EMBL" id="JBHUMJ010000002">
    <property type="protein sequence ID" value="MFD2700829.1"/>
    <property type="molecule type" value="Genomic_DNA"/>
</dbReference>
<dbReference type="InterPro" id="IPR036291">
    <property type="entry name" value="NAD(P)-bd_dom_sf"/>
</dbReference>
<dbReference type="Gene3D" id="3.90.25.10">
    <property type="entry name" value="UDP-galactose 4-epimerase, domain 1"/>
    <property type="match status" value="1"/>
</dbReference>
<dbReference type="CDD" id="cd05251">
    <property type="entry name" value="NmrA_like_SDR_a"/>
    <property type="match status" value="1"/>
</dbReference>
<evidence type="ECO:0000313" key="5">
    <source>
        <dbReference type="Proteomes" id="UP001597540"/>
    </source>
</evidence>
<protein>
    <submittedName>
        <fullName evidence="4">NmrA/HSCARG family protein</fullName>
    </submittedName>
</protein>
<comment type="caution">
    <text evidence="4">The sequence shown here is derived from an EMBL/GenBank/DDBJ whole genome shotgun (WGS) entry which is preliminary data.</text>
</comment>
<comment type="similarity">
    <text evidence="1">Belongs to the NmrA-type oxidoreductase family.</text>
</comment>
<feature type="domain" description="NmrA-like" evidence="3">
    <location>
        <begin position="6"/>
        <end position="262"/>
    </location>
</feature>
<dbReference type="RefSeq" id="WP_379261861.1">
    <property type="nucleotide sequence ID" value="NZ_JBHUMJ010000002.1"/>
</dbReference>
<dbReference type="InterPro" id="IPR051164">
    <property type="entry name" value="NmrA-like_oxidored"/>
</dbReference>
<gene>
    <name evidence="4" type="ORF">ACFSVM_10150</name>
</gene>
<proteinExistence type="inferred from homology"/>
<dbReference type="Gene3D" id="3.40.50.720">
    <property type="entry name" value="NAD(P)-binding Rossmann-like Domain"/>
    <property type="match status" value="1"/>
</dbReference>
<keyword evidence="2" id="KW-0521">NADP</keyword>
<accession>A0ABW5SNP2</accession>
<organism evidence="4 5">
    <name type="scientific">Paenibacillus shunpengii</name>
    <dbReference type="NCBI Taxonomy" id="2054424"/>
    <lineage>
        <taxon>Bacteria</taxon>
        <taxon>Bacillati</taxon>
        <taxon>Bacillota</taxon>
        <taxon>Bacilli</taxon>
        <taxon>Bacillales</taxon>
        <taxon>Paenibacillaceae</taxon>
        <taxon>Paenibacillus</taxon>
    </lineage>
</organism>
<evidence type="ECO:0000256" key="1">
    <source>
        <dbReference type="ARBA" id="ARBA00006328"/>
    </source>
</evidence>
<dbReference type="Proteomes" id="UP001597540">
    <property type="component" value="Unassembled WGS sequence"/>
</dbReference>
<dbReference type="Pfam" id="PF05368">
    <property type="entry name" value="NmrA"/>
    <property type="match status" value="1"/>
</dbReference>
<evidence type="ECO:0000259" key="3">
    <source>
        <dbReference type="Pfam" id="PF05368"/>
    </source>
</evidence>
<sequence length="291" mass="32209">MSGYNRSILVIGATGQQGGAATRQLLEDGWQVRALTRDPSSLTAKIIAQAGAQLFQGDMENRNSLDEAMRGVYGVFSVQPPEWNPSDAATEKELRMGKNVADAAKAAQVRHFVYSSVSGADKQARFRYLAKWEIEKYIKKLGLPATILRPSSFMENYANSLIGIQNGTLTEAIKPDIPVKLIAVEDIGVFVKISFRHPDVFLGKTIEIAGDALTPPNIAAAIAKATGRSISYVHLSIETVRKNNETLADLYEWLNGEGYEVDIKLLRNLHPKLMNFEDWVERQGKALFQQE</sequence>
<evidence type="ECO:0000256" key="2">
    <source>
        <dbReference type="ARBA" id="ARBA00022857"/>
    </source>
</evidence>
<dbReference type="InterPro" id="IPR008030">
    <property type="entry name" value="NmrA-like"/>
</dbReference>
<name>A0ABW5SNP2_9BACL</name>
<dbReference type="SUPFAM" id="SSF51735">
    <property type="entry name" value="NAD(P)-binding Rossmann-fold domains"/>
    <property type="match status" value="1"/>
</dbReference>
<evidence type="ECO:0000313" key="4">
    <source>
        <dbReference type="EMBL" id="MFD2700829.1"/>
    </source>
</evidence>
<dbReference type="PANTHER" id="PTHR42748">
    <property type="entry name" value="NITROGEN METABOLITE REPRESSION PROTEIN NMRA FAMILY MEMBER"/>
    <property type="match status" value="1"/>
</dbReference>
<reference evidence="5" key="1">
    <citation type="journal article" date="2019" name="Int. J. Syst. Evol. Microbiol.">
        <title>The Global Catalogue of Microorganisms (GCM) 10K type strain sequencing project: providing services to taxonomists for standard genome sequencing and annotation.</title>
        <authorList>
            <consortium name="The Broad Institute Genomics Platform"/>
            <consortium name="The Broad Institute Genome Sequencing Center for Infectious Disease"/>
            <person name="Wu L."/>
            <person name="Ma J."/>
        </authorList>
    </citation>
    <scope>NUCLEOTIDE SEQUENCE [LARGE SCALE GENOMIC DNA]</scope>
    <source>
        <strain evidence="5">KCTC 33849</strain>
    </source>
</reference>
<keyword evidence="5" id="KW-1185">Reference proteome</keyword>